<dbReference type="RefSeq" id="WP_142897314.1">
    <property type="nucleotide sequence ID" value="NZ_ML660056.1"/>
</dbReference>
<evidence type="ECO:0000313" key="1">
    <source>
        <dbReference type="EMBL" id="TQV79090.1"/>
    </source>
</evidence>
<accession>A0A545TPD8</accession>
<dbReference type="EMBL" id="VHSH01000005">
    <property type="protein sequence ID" value="TQV79090.1"/>
    <property type="molecule type" value="Genomic_DNA"/>
</dbReference>
<name>A0A545TPD8_9PROT</name>
<gene>
    <name evidence="1" type="ORF">FKG95_15575</name>
</gene>
<sequence length="83" mass="9152">MGQWFRIDRARPEVKAGAVFRCRLPSQVVETAEVIEVGPDAMGIQHVKYNLVVAGGTISSFAEMRTLGLETFANRYNEPVPAT</sequence>
<evidence type="ECO:0000313" key="2">
    <source>
        <dbReference type="Proteomes" id="UP000315252"/>
    </source>
</evidence>
<reference evidence="1 2" key="1">
    <citation type="submission" date="2019-06" db="EMBL/GenBank/DDBJ databases">
        <title>Whole genome sequence for Rhodospirillaceae sp. R148.</title>
        <authorList>
            <person name="Wang G."/>
        </authorList>
    </citation>
    <scope>NUCLEOTIDE SEQUENCE [LARGE SCALE GENOMIC DNA]</scope>
    <source>
        <strain evidence="1 2">R148</strain>
    </source>
</reference>
<organism evidence="1 2">
    <name type="scientific">Denitrobaculum tricleocarpae</name>
    <dbReference type="NCBI Taxonomy" id="2591009"/>
    <lineage>
        <taxon>Bacteria</taxon>
        <taxon>Pseudomonadati</taxon>
        <taxon>Pseudomonadota</taxon>
        <taxon>Alphaproteobacteria</taxon>
        <taxon>Rhodospirillales</taxon>
        <taxon>Rhodospirillaceae</taxon>
        <taxon>Denitrobaculum</taxon>
    </lineage>
</organism>
<protein>
    <submittedName>
        <fullName evidence="1">Uncharacterized protein</fullName>
    </submittedName>
</protein>
<dbReference type="AlphaFoldDB" id="A0A545TPD8"/>
<dbReference type="Proteomes" id="UP000315252">
    <property type="component" value="Unassembled WGS sequence"/>
</dbReference>
<dbReference type="OrthoDB" id="7362171at2"/>
<proteinExistence type="predicted"/>
<comment type="caution">
    <text evidence="1">The sequence shown here is derived from an EMBL/GenBank/DDBJ whole genome shotgun (WGS) entry which is preliminary data.</text>
</comment>
<keyword evidence="2" id="KW-1185">Reference proteome</keyword>